<dbReference type="AlphaFoldDB" id="A0A4Z0ZTP8"/>
<sequence length="379" mass="43117">MKVILLLFYPLTWVYRFLFWLNQTNITPSRIPQVIVISVGNITVGGTGKTPFVQYLVRYFQEHNKDYAITILSRGYKAKKTIEGAILPDGKSPDLYGDEPSQHKERFPNLQVIIGKNRWESFLTHNRIQSPKHIVILDDGFQHKQIVRDLDIVLLDANSPFGNGFTLPLGFLREPINELRRASAVVFTKLVESNKEKFQTAKKLLIKNGIQVPIFSSTLETDLIEINLAPITNFSEIVPKAEPKVRDGNPSLLKMPLNASYFLFTGVGNPKQVLETAKDILGNSEIKYRFFPDHYPFTKQTLFSLLSDCHENTVLLTTEKDWVKVRIQTQFLKELNERKIKLFLISIDVVVAESVEFESMLAGLVSTYEAKNGLVSKTG</sequence>
<evidence type="ECO:0000256" key="8">
    <source>
        <dbReference type="ARBA" id="ARBA00022741"/>
    </source>
</evidence>
<comment type="similarity">
    <text evidence="13">Belongs to the LpxK family.</text>
</comment>
<keyword evidence="9 13" id="KW-0418">Kinase</keyword>
<dbReference type="EC" id="2.7.1.130" evidence="3 13"/>
<keyword evidence="11 13" id="KW-0443">Lipid metabolism</keyword>
<keyword evidence="6 13" id="KW-0441">Lipid A biosynthesis</keyword>
<dbReference type="GO" id="GO:0005524">
    <property type="term" value="F:ATP binding"/>
    <property type="evidence" value="ECO:0007669"/>
    <property type="project" value="UniProtKB-UniRule"/>
</dbReference>
<dbReference type="Pfam" id="PF02606">
    <property type="entry name" value="LpxK"/>
    <property type="match status" value="1"/>
</dbReference>
<reference evidence="14" key="1">
    <citation type="journal article" date="2019" name="PLoS Negl. Trop. Dis.">
        <title>Revisiting the worldwide diversity of Leptospira species in the environment.</title>
        <authorList>
            <person name="Vincent A.T."/>
            <person name="Schiettekatte O."/>
            <person name="Bourhy P."/>
            <person name="Veyrier F.J."/>
            <person name="Picardeau M."/>
        </authorList>
    </citation>
    <scope>NUCLEOTIDE SEQUENCE [LARGE SCALE GENOMIC DNA]</scope>
    <source>
        <strain evidence="14">201702451</strain>
    </source>
</reference>
<feature type="binding site" evidence="13">
    <location>
        <begin position="43"/>
        <end position="50"/>
    </location>
    <ligand>
        <name>ATP</name>
        <dbReference type="ChEBI" id="CHEBI:30616"/>
    </ligand>
</feature>
<accession>A0A4Z0ZTP8</accession>
<dbReference type="RefSeq" id="WP_135641545.1">
    <property type="nucleotide sequence ID" value="NZ_RQGH01000014.1"/>
</dbReference>
<evidence type="ECO:0000256" key="12">
    <source>
        <dbReference type="ARBA" id="ARBA00029757"/>
    </source>
</evidence>
<organism evidence="14 15">
    <name type="scientific">Leptospira jelokensis</name>
    <dbReference type="NCBI Taxonomy" id="2484931"/>
    <lineage>
        <taxon>Bacteria</taxon>
        <taxon>Pseudomonadati</taxon>
        <taxon>Spirochaetota</taxon>
        <taxon>Spirochaetia</taxon>
        <taxon>Leptospirales</taxon>
        <taxon>Leptospiraceae</taxon>
        <taxon>Leptospira</taxon>
    </lineage>
</organism>
<keyword evidence="7 13" id="KW-0808">Transferase</keyword>
<keyword evidence="15" id="KW-1185">Reference proteome</keyword>
<dbReference type="EMBL" id="RQGH01000014">
    <property type="protein sequence ID" value="TGL69798.1"/>
    <property type="molecule type" value="Genomic_DNA"/>
</dbReference>
<comment type="pathway">
    <text evidence="2 13">Glycolipid biosynthesis; lipid IV(A) biosynthesis; lipid IV(A) from (3R)-3-hydroxytetradecanoyl-[acyl-carrier-protein] and UDP-N-acetyl-alpha-D-glucosamine: step 6/6.</text>
</comment>
<name>A0A4Z0ZTP8_9LEPT</name>
<evidence type="ECO:0000256" key="6">
    <source>
        <dbReference type="ARBA" id="ARBA00022556"/>
    </source>
</evidence>
<dbReference type="GO" id="GO:0009245">
    <property type="term" value="P:lipid A biosynthetic process"/>
    <property type="evidence" value="ECO:0007669"/>
    <property type="project" value="UniProtKB-UniRule"/>
</dbReference>
<keyword evidence="8 13" id="KW-0547">Nucleotide-binding</keyword>
<evidence type="ECO:0000256" key="4">
    <source>
        <dbReference type="ARBA" id="ARBA00016436"/>
    </source>
</evidence>
<evidence type="ECO:0000256" key="2">
    <source>
        <dbReference type="ARBA" id="ARBA00004870"/>
    </source>
</evidence>
<keyword evidence="5 13" id="KW-0444">Lipid biosynthesis</keyword>
<dbReference type="GO" id="GO:0005886">
    <property type="term" value="C:plasma membrane"/>
    <property type="evidence" value="ECO:0007669"/>
    <property type="project" value="TreeGrafter"/>
</dbReference>
<evidence type="ECO:0000313" key="14">
    <source>
        <dbReference type="EMBL" id="TGL69798.1"/>
    </source>
</evidence>
<evidence type="ECO:0000313" key="15">
    <source>
        <dbReference type="Proteomes" id="UP000297567"/>
    </source>
</evidence>
<dbReference type="NCBIfam" id="TIGR00682">
    <property type="entry name" value="lpxK"/>
    <property type="match status" value="1"/>
</dbReference>
<evidence type="ECO:0000256" key="13">
    <source>
        <dbReference type="HAMAP-Rule" id="MF_00409"/>
    </source>
</evidence>
<evidence type="ECO:0000256" key="7">
    <source>
        <dbReference type="ARBA" id="ARBA00022679"/>
    </source>
</evidence>
<evidence type="ECO:0000256" key="5">
    <source>
        <dbReference type="ARBA" id="ARBA00022516"/>
    </source>
</evidence>
<dbReference type="PANTHER" id="PTHR42724:SF1">
    <property type="entry name" value="TETRAACYLDISACCHARIDE 4'-KINASE, MITOCHONDRIAL-RELATED"/>
    <property type="match status" value="1"/>
</dbReference>
<evidence type="ECO:0000256" key="9">
    <source>
        <dbReference type="ARBA" id="ARBA00022777"/>
    </source>
</evidence>
<evidence type="ECO:0000256" key="10">
    <source>
        <dbReference type="ARBA" id="ARBA00022840"/>
    </source>
</evidence>
<gene>
    <name evidence="13 14" type="primary">lpxK</name>
    <name evidence="14" type="ORF">EHQ62_07305</name>
</gene>
<protein>
    <recommendedName>
        <fullName evidence="4 13">Tetraacyldisaccharide 4'-kinase</fullName>
        <ecNumber evidence="3 13">2.7.1.130</ecNumber>
    </recommendedName>
    <alternativeName>
        <fullName evidence="12 13">Lipid A 4'-kinase</fullName>
    </alternativeName>
</protein>
<dbReference type="UniPathway" id="UPA00359">
    <property type="reaction ID" value="UER00482"/>
</dbReference>
<evidence type="ECO:0000256" key="11">
    <source>
        <dbReference type="ARBA" id="ARBA00023098"/>
    </source>
</evidence>
<proteinExistence type="inferred from homology"/>
<evidence type="ECO:0000256" key="1">
    <source>
        <dbReference type="ARBA" id="ARBA00002274"/>
    </source>
</evidence>
<evidence type="ECO:0000256" key="3">
    <source>
        <dbReference type="ARBA" id="ARBA00012071"/>
    </source>
</evidence>
<comment type="catalytic activity">
    <reaction evidence="13">
        <text>a lipid A disaccharide + ATP = a lipid IVA + ADP + H(+)</text>
        <dbReference type="Rhea" id="RHEA:67840"/>
        <dbReference type="ChEBI" id="CHEBI:15378"/>
        <dbReference type="ChEBI" id="CHEBI:30616"/>
        <dbReference type="ChEBI" id="CHEBI:176343"/>
        <dbReference type="ChEBI" id="CHEBI:176425"/>
        <dbReference type="ChEBI" id="CHEBI:456216"/>
        <dbReference type="EC" id="2.7.1.130"/>
    </reaction>
</comment>
<dbReference type="GO" id="GO:0009029">
    <property type="term" value="F:lipid-A 4'-kinase activity"/>
    <property type="evidence" value="ECO:0007669"/>
    <property type="project" value="UniProtKB-UniRule"/>
</dbReference>
<dbReference type="PANTHER" id="PTHR42724">
    <property type="entry name" value="TETRAACYLDISACCHARIDE 4'-KINASE"/>
    <property type="match status" value="1"/>
</dbReference>
<comment type="caution">
    <text evidence="14">The sequence shown here is derived from an EMBL/GenBank/DDBJ whole genome shotgun (WGS) entry which is preliminary data.</text>
</comment>
<comment type="function">
    <text evidence="1 13">Transfers the gamma-phosphate of ATP to the 4'-position of a tetraacyldisaccharide 1-phosphate intermediate (termed DS-1-P) to form tetraacyldisaccharide 1,4'-bis-phosphate (lipid IVA).</text>
</comment>
<dbReference type="Proteomes" id="UP000297567">
    <property type="component" value="Unassembled WGS sequence"/>
</dbReference>
<dbReference type="GO" id="GO:0009244">
    <property type="term" value="P:lipopolysaccharide core region biosynthetic process"/>
    <property type="evidence" value="ECO:0007669"/>
    <property type="project" value="TreeGrafter"/>
</dbReference>
<dbReference type="InterPro" id="IPR003758">
    <property type="entry name" value="LpxK"/>
</dbReference>
<dbReference type="HAMAP" id="MF_00409">
    <property type="entry name" value="LpxK"/>
    <property type="match status" value="1"/>
</dbReference>
<keyword evidence="10 13" id="KW-0067">ATP-binding</keyword>